<feature type="transmembrane region" description="Helical" evidence="1">
    <location>
        <begin position="12"/>
        <end position="36"/>
    </location>
</feature>
<keyword evidence="1" id="KW-1133">Transmembrane helix</keyword>
<evidence type="ECO:0000256" key="1">
    <source>
        <dbReference type="SAM" id="Phobius"/>
    </source>
</evidence>
<keyword evidence="1" id="KW-0812">Transmembrane</keyword>
<evidence type="ECO:0000313" key="2">
    <source>
        <dbReference type="EMBL" id="OGZ03607.1"/>
    </source>
</evidence>
<name>A0A1G2CQT0_9BACT</name>
<gene>
    <name evidence="2" type="ORF">A2604_01975</name>
</gene>
<dbReference type="Proteomes" id="UP000177587">
    <property type="component" value="Unassembled WGS sequence"/>
</dbReference>
<reference evidence="2 3" key="1">
    <citation type="journal article" date="2016" name="Nat. Commun.">
        <title>Thousands of microbial genomes shed light on interconnected biogeochemical processes in an aquifer system.</title>
        <authorList>
            <person name="Anantharaman K."/>
            <person name="Brown C.T."/>
            <person name="Hug L.A."/>
            <person name="Sharon I."/>
            <person name="Castelle C.J."/>
            <person name="Probst A.J."/>
            <person name="Thomas B.C."/>
            <person name="Singh A."/>
            <person name="Wilkins M.J."/>
            <person name="Karaoz U."/>
            <person name="Brodie E.L."/>
            <person name="Williams K.H."/>
            <person name="Hubbard S.S."/>
            <person name="Banfield J.F."/>
        </authorList>
    </citation>
    <scope>NUCLEOTIDE SEQUENCE [LARGE SCALE GENOMIC DNA]</scope>
</reference>
<accession>A0A1G2CQT0</accession>
<comment type="caution">
    <text evidence="2">The sequence shown here is derived from an EMBL/GenBank/DDBJ whole genome shotgun (WGS) entry which is preliminary data.</text>
</comment>
<organism evidence="2 3">
    <name type="scientific">Candidatus Liptonbacteria bacterium RIFOXYD1_FULL_36_11</name>
    <dbReference type="NCBI Taxonomy" id="1798656"/>
    <lineage>
        <taxon>Bacteria</taxon>
        <taxon>Candidatus Liptoniibacteriota</taxon>
    </lineage>
</organism>
<keyword evidence="1" id="KW-0472">Membrane</keyword>
<dbReference type="AlphaFoldDB" id="A0A1G2CQT0"/>
<evidence type="ECO:0000313" key="3">
    <source>
        <dbReference type="Proteomes" id="UP000177587"/>
    </source>
</evidence>
<dbReference type="STRING" id="1798656.A2604_01975"/>
<proteinExistence type="predicted"/>
<sequence length="474" mass="50445">MKIFKNLSPTSGFSLLELLIYSGIFVTVSGLMVGTLTTVTKLQNRENANIEVTEQSQFILGAIKKSISEASLIDITSNTPTDNLKLRMSDGTKDPTYVYLENGNIYKKETDSGTPVALNSTAIKFDSLSFTRVANPPGKDTVKIDFTLSYNSTDSSLAISKDFRTAVARVSAVTFDSDLIPSADNTYNVGASNPRWLNGYFAGTLNVSGLLQVGSISSDPSGTNGAIYYNGTDNVFRGYQGGAWANLGAGTSTWSTSGSNIYYTTGSVGIGTNNPAKTLELNHATGQNLRLAYNDSDGSAANYADLTVGTDGALSITTSHTATTTINNDVKVISTGTYELTPSDGNLNVSGNIVATGSKSFVQNVGIGKYIWFAALEGPEVGTYIRGSSTLENGEKTINLPENFSLVTEPTGVTIQVTLTSDSAAGLFISEKDNTHFTVKELNNKKGNASFDYLVNGIRKGYSNFQIDRASDQQ</sequence>
<dbReference type="EMBL" id="MHLG01000015">
    <property type="protein sequence ID" value="OGZ03607.1"/>
    <property type="molecule type" value="Genomic_DNA"/>
</dbReference>
<protein>
    <submittedName>
        <fullName evidence="2">Uncharacterized protein</fullName>
    </submittedName>
</protein>